<protein>
    <recommendedName>
        <fullName evidence="3">F-box domain-containing protein</fullName>
    </recommendedName>
</protein>
<dbReference type="AlphaFoldDB" id="A0A6A6TTH2"/>
<accession>A0A6A6TTH2</accession>
<reference evidence="1" key="1">
    <citation type="journal article" date="2020" name="Stud. Mycol.">
        <title>101 Dothideomycetes genomes: a test case for predicting lifestyles and emergence of pathogens.</title>
        <authorList>
            <person name="Haridas S."/>
            <person name="Albert R."/>
            <person name="Binder M."/>
            <person name="Bloem J."/>
            <person name="Labutti K."/>
            <person name="Salamov A."/>
            <person name="Andreopoulos B."/>
            <person name="Baker S."/>
            <person name="Barry K."/>
            <person name="Bills G."/>
            <person name="Bluhm B."/>
            <person name="Cannon C."/>
            <person name="Castanera R."/>
            <person name="Culley D."/>
            <person name="Daum C."/>
            <person name="Ezra D."/>
            <person name="Gonzalez J."/>
            <person name="Henrissat B."/>
            <person name="Kuo A."/>
            <person name="Liang C."/>
            <person name="Lipzen A."/>
            <person name="Lutzoni F."/>
            <person name="Magnuson J."/>
            <person name="Mondo S."/>
            <person name="Nolan M."/>
            <person name="Ohm R."/>
            <person name="Pangilinan J."/>
            <person name="Park H.-J."/>
            <person name="Ramirez L."/>
            <person name="Alfaro M."/>
            <person name="Sun H."/>
            <person name="Tritt A."/>
            <person name="Yoshinaga Y."/>
            <person name="Zwiers L.-H."/>
            <person name="Turgeon B."/>
            <person name="Goodwin S."/>
            <person name="Spatafora J."/>
            <person name="Crous P."/>
            <person name="Grigoriev I."/>
        </authorList>
    </citation>
    <scope>NUCLEOTIDE SEQUENCE</scope>
    <source>
        <strain evidence="1">CBS 122681</strain>
    </source>
</reference>
<evidence type="ECO:0008006" key="3">
    <source>
        <dbReference type="Google" id="ProtNLM"/>
    </source>
</evidence>
<dbReference type="PANTHER" id="PTHR42085:SF4">
    <property type="entry name" value="F-BOX DOMAIN-CONTAINING PROTEIN"/>
    <property type="match status" value="1"/>
</dbReference>
<dbReference type="OrthoDB" id="62952at2759"/>
<organism evidence="1 2">
    <name type="scientific">Lophiostoma macrostomum CBS 122681</name>
    <dbReference type="NCBI Taxonomy" id="1314788"/>
    <lineage>
        <taxon>Eukaryota</taxon>
        <taxon>Fungi</taxon>
        <taxon>Dikarya</taxon>
        <taxon>Ascomycota</taxon>
        <taxon>Pezizomycotina</taxon>
        <taxon>Dothideomycetes</taxon>
        <taxon>Pleosporomycetidae</taxon>
        <taxon>Pleosporales</taxon>
        <taxon>Lophiostomataceae</taxon>
        <taxon>Lophiostoma</taxon>
    </lineage>
</organism>
<keyword evidence="2" id="KW-1185">Reference proteome</keyword>
<dbReference type="InterPro" id="IPR038883">
    <property type="entry name" value="AN11006-like"/>
</dbReference>
<gene>
    <name evidence="1" type="ORF">K491DRAFT_673002</name>
</gene>
<dbReference type="PANTHER" id="PTHR42085">
    <property type="entry name" value="F-BOX DOMAIN-CONTAINING PROTEIN"/>
    <property type="match status" value="1"/>
</dbReference>
<dbReference type="Proteomes" id="UP000799324">
    <property type="component" value="Unassembled WGS sequence"/>
</dbReference>
<evidence type="ECO:0000313" key="2">
    <source>
        <dbReference type="Proteomes" id="UP000799324"/>
    </source>
</evidence>
<evidence type="ECO:0000313" key="1">
    <source>
        <dbReference type="EMBL" id="KAF2662477.1"/>
    </source>
</evidence>
<sequence length="315" mass="37330">MGLVQSKVQRQDDRQPHFRFLDLPTEIRILIYEELLIVGKVFYSPNRHDRFNGQRHRGFHLFRKPEVKLLGVCRQIQDEAEPIYLSKNLFILPIQWPTFQPFRAVSDRSYHYYNSGGPPPQDCRHLFSAKGLDFVQNISFAFDQSQLSSLEGGDFDYWQCQTLKYKKQSFDQLSPFERFNSFHDRQLDLVLEQWWDMASYLKHFNSKIDYLQIDFSNAFCPLGDCRPISYGLDPWIVRLDPTSIDAIGLHADEEADFEFVDGNEEFVNSEDWFGLHFRSAKDPTRWDAWMMEGDIEDHELNQHYVLPPLRCILRD</sequence>
<name>A0A6A6TTH2_9PLEO</name>
<proteinExistence type="predicted"/>
<dbReference type="EMBL" id="MU004289">
    <property type="protein sequence ID" value="KAF2662477.1"/>
    <property type="molecule type" value="Genomic_DNA"/>
</dbReference>